<evidence type="ECO:0000256" key="4">
    <source>
        <dbReference type="ARBA" id="ARBA00022679"/>
    </source>
</evidence>
<evidence type="ECO:0000256" key="12">
    <source>
        <dbReference type="SAM" id="Phobius"/>
    </source>
</evidence>
<proteinExistence type="inferred from homology"/>
<evidence type="ECO:0000256" key="7">
    <source>
        <dbReference type="ARBA" id="ARBA00023098"/>
    </source>
</evidence>
<evidence type="ECO:0000256" key="6">
    <source>
        <dbReference type="ARBA" id="ARBA00022989"/>
    </source>
</evidence>
<keyword evidence="7" id="KW-0443">Lipid metabolism</keyword>
<dbReference type="GO" id="GO:0016020">
    <property type="term" value="C:membrane"/>
    <property type="evidence" value="ECO:0007669"/>
    <property type="project" value="UniProtKB-SubCell"/>
</dbReference>
<name>A0A1F5P8U1_9BACT</name>
<dbReference type="InterPro" id="IPR043130">
    <property type="entry name" value="CDP-OH_PTrfase_TM_dom"/>
</dbReference>
<organism evidence="13 14">
    <name type="scientific">Candidatus Doudnabacteria bacterium RIFCSPHIGHO2_02_FULL_46_11</name>
    <dbReference type="NCBI Taxonomy" id="1817832"/>
    <lineage>
        <taxon>Bacteria</taxon>
        <taxon>Candidatus Doudnaibacteriota</taxon>
    </lineage>
</organism>
<dbReference type="Gene3D" id="1.20.120.1760">
    <property type="match status" value="1"/>
</dbReference>
<dbReference type="Pfam" id="PF01066">
    <property type="entry name" value="CDP-OH_P_transf"/>
    <property type="match status" value="1"/>
</dbReference>
<keyword evidence="10" id="KW-1208">Phospholipid metabolism</keyword>
<feature type="transmembrane region" description="Helical" evidence="12">
    <location>
        <begin position="155"/>
        <end position="176"/>
    </location>
</feature>
<comment type="similarity">
    <text evidence="2 11">Belongs to the CDP-alcohol phosphatidyltransferase class-I family.</text>
</comment>
<evidence type="ECO:0000256" key="1">
    <source>
        <dbReference type="ARBA" id="ARBA00004141"/>
    </source>
</evidence>
<dbReference type="InterPro" id="IPR050324">
    <property type="entry name" value="CDP-alcohol_PTase-I"/>
</dbReference>
<sequence length="208" mass="23922">MLGLLVASYNIWVNFQKYTDKFIAKLVLPFVPHRISPNQVTWARIFSIPFIYYFLVQENYIWGFILFSIAALTDALDGAMARTRNKVTERGKVLDAVADRGLILLVAVIFIPKLFGWNLLIYLALLEALNASMAWRAKKKIKINPGANWAGKIKMIIQCTAFTAIFISLFSSWVLWLDLALFLLYISLIFTFIQAFVYPKTYEEARYA</sequence>
<comment type="subcellular location">
    <subcellularLocation>
        <location evidence="1">Membrane</location>
        <topology evidence="1">Multi-pass membrane protein</topology>
    </subcellularLocation>
</comment>
<evidence type="ECO:0000256" key="9">
    <source>
        <dbReference type="ARBA" id="ARBA00023209"/>
    </source>
</evidence>
<feature type="transmembrane region" description="Helical" evidence="12">
    <location>
        <begin position="182"/>
        <end position="199"/>
    </location>
</feature>
<dbReference type="AlphaFoldDB" id="A0A1F5P8U1"/>
<keyword evidence="5 12" id="KW-0812">Transmembrane</keyword>
<evidence type="ECO:0000256" key="11">
    <source>
        <dbReference type="RuleBase" id="RU003750"/>
    </source>
</evidence>
<feature type="transmembrane region" description="Helical" evidence="12">
    <location>
        <begin position="60"/>
        <end position="81"/>
    </location>
</feature>
<dbReference type="PANTHER" id="PTHR14269">
    <property type="entry name" value="CDP-DIACYLGLYCEROL--GLYCEROL-3-PHOSPHATE 3-PHOSPHATIDYLTRANSFERASE-RELATED"/>
    <property type="match status" value="1"/>
</dbReference>
<gene>
    <name evidence="13" type="ORF">A3J48_02685</name>
</gene>
<keyword evidence="9" id="KW-0594">Phospholipid biosynthesis</keyword>
<reference evidence="13 14" key="1">
    <citation type="journal article" date="2016" name="Nat. Commun.">
        <title>Thousands of microbial genomes shed light on interconnected biogeochemical processes in an aquifer system.</title>
        <authorList>
            <person name="Anantharaman K."/>
            <person name="Brown C.T."/>
            <person name="Hug L.A."/>
            <person name="Sharon I."/>
            <person name="Castelle C.J."/>
            <person name="Probst A.J."/>
            <person name="Thomas B.C."/>
            <person name="Singh A."/>
            <person name="Wilkins M.J."/>
            <person name="Karaoz U."/>
            <person name="Brodie E.L."/>
            <person name="Williams K.H."/>
            <person name="Hubbard S.S."/>
            <person name="Banfield J.F."/>
        </authorList>
    </citation>
    <scope>NUCLEOTIDE SEQUENCE [LARGE SCALE GENOMIC DNA]</scope>
</reference>
<keyword evidence="3" id="KW-0444">Lipid biosynthesis</keyword>
<evidence type="ECO:0000256" key="5">
    <source>
        <dbReference type="ARBA" id="ARBA00022692"/>
    </source>
</evidence>
<dbReference type="InterPro" id="IPR048254">
    <property type="entry name" value="CDP_ALCOHOL_P_TRANSF_CS"/>
</dbReference>
<dbReference type="PANTHER" id="PTHR14269:SF62">
    <property type="entry name" value="CDP-DIACYLGLYCEROL--GLYCEROL-3-PHOSPHATE 3-PHOSPHATIDYLTRANSFERASE 1, CHLOROPLASTIC"/>
    <property type="match status" value="1"/>
</dbReference>
<comment type="caution">
    <text evidence="13">The sequence shown here is derived from an EMBL/GenBank/DDBJ whole genome shotgun (WGS) entry which is preliminary data.</text>
</comment>
<dbReference type="STRING" id="1817832.A3J48_02685"/>
<evidence type="ECO:0008006" key="15">
    <source>
        <dbReference type="Google" id="ProtNLM"/>
    </source>
</evidence>
<dbReference type="GO" id="GO:0016780">
    <property type="term" value="F:phosphotransferase activity, for other substituted phosphate groups"/>
    <property type="evidence" value="ECO:0007669"/>
    <property type="project" value="InterPro"/>
</dbReference>
<keyword evidence="4 11" id="KW-0808">Transferase</keyword>
<keyword evidence="6 12" id="KW-1133">Transmembrane helix</keyword>
<protein>
    <recommendedName>
        <fullName evidence="15">CDP-diacylglycerol--glycerol-3-phosphate 3-phosphatidyltransferase</fullName>
    </recommendedName>
</protein>
<dbReference type="InterPro" id="IPR000462">
    <property type="entry name" value="CDP-OH_P_trans"/>
</dbReference>
<evidence type="ECO:0000256" key="3">
    <source>
        <dbReference type="ARBA" id="ARBA00022516"/>
    </source>
</evidence>
<evidence type="ECO:0000313" key="13">
    <source>
        <dbReference type="EMBL" id="OGE86122.1"/>
    </source>
</evidence>
<evidence type="ECO:0000256" key="2">
    <source>
        <dbReference type="ARBA" id="ARBA00010441"/>
    </source>
</evidence>
<dbReference type="Proteomes" id="UP000176786">
    <property type="component" value="Unassembled WGS sequence"/>
</dbReference>
<evidence type="ECO:0000256" key="10">
    <source>
        <dbReference type="ARBA" id="ARBA00023264"/>
    </source>
</evidence>
<dbReference type="EMBL" id="MFES01000010">
    <property type="protein sequence ID" value="OGE86122.1"/>
    <property type="molecule type" value="Genomic_DNA"/>
</dbReference>
<dbReference type="GO" id="GO:0046474">
    <property type="term" value="P:glycerophospholipid biosynthetic process"/>
    <property type="evidence" value="ECO:0007669"/>
    <property type="project" value="TreeGrafter"/>
</dbReference>
<accession>A0A1F5P8U1</accession>
<evidence type="ECO:0000256" key="8">
    <source>
        <dbReference type="ARBA" id="ARBA00023136"/>
    </source>
</evidence>
<evidence type="ECO:0000313" key="14">
    <source>
        <dbReference type="Proteomes" id="UP000176786"/>
    </source>
</evidence>
<dbReference type="PROSITE" id="PS00379">
    <property type="entry name" value="CDP_ALCOHOL_P_TRANSF"/>
    <property type="match status" value="1"/>
</dbReference>
<keyword evidence="8 12" id="KW-0472">Membrane</keyword>